<feature type="compositionally biased region" description="Basic and acidic residues" evidence="7">
    <location>
        <begin position="1218"/>
        <end position="1229"/>
    </location>
</feature>
<evidence type="ECO:0000256" key="5">
    <source>
        <dbReference type="ARBA" id="ARBA00023136"/>
    </source>
</evidence>
<feature type="compositionally biased region" description="Polar residues" evidence="7">
    <location>
        <begin position="1385"/>
        <end position="1394"/>
    </location>
</feature>
<sequence length="2132" mass="236756">MPAKKSAENEVPSLGFDPARNGADVPRRKIGSSGELITDAVLKAMPGKPSMLLVRLSIPNKANEGGDNEIRKVNVTLDWPSFTVDDSAVAGTTVECGEAMAEWEENAEGDRRRWEKEFPIEVNFDVARSIASAVMWMNVKESRSFEGEENEAEEASERVPLYLAPLLVGKPAKVRSRHTSINATVQVVGETANVLSAELLEALHPMVVKVGPMKNLPDEESMRARISFWGFTPTASTDHWLYPIEIGFFPGIYSTRHFWEACREASSAPRVEIIKSDGRKDIIVGMALLSALDLLRLDKVETCGVVNIVPPKNAGRKLSPGDDSAGAANGHLKCPEILSVEPIKLSDKPKRLPLIPWLELDTTVQYIIRMAGPIREVRGACSKEEGENVSEVVDEGDIGRLCLIFGYKASRDGARGLVKFVNDYNKNVMGGTLSRLVEVTEEQKKKILTSWLVMDKRQRIWCFEGPRRVVAELYRFVSTETSIQKHGRALYHPQCQWTDRIYSDLSMRLFVVKLRKPLRNLLIARVDCGGDSLSRLGELQLCQSIWHLKMSRSVWPSVEDLYDIQTKYGDFVSDSEVVGGCLGDAEDQSRRKRMGRRSSATTAASSPRSAAYASEAQDMSKGEIQVLRKRKPTARERSTHVESHNPNFDKVLMERRKRKYQVEKIIDRPIEDLIKKALEKRRTYDGASGPFNYSIQTYNTVVGAEQKRLRDEFSDGVYTFGMSNAADPVENDPSSKAAASRECLNNTLDLGRMNEGRASLKERLAAAKLATDRRRVEWRHPRPSSPSAYRRADHIHTVPLSESRLEELSGAMPWEPAINDFIVLQSQRVPKCRVGVPVDPQAFDPKSTSKRFLTEFGPSEIYKSVHYSCDVLAAEAVERAKKDKEVFKHQMKAVSGNRVTFGGEQGSEEEERRKKRWMTKGTIMLGKCKEAGSGCLDAKLGYGLREGPPMKLGIDFSKRKVPKSLGAKYGERVGWVNGNLGISDRESNERDYYREADIGREFEARMRGNHTAAPYNVQSGCFVPRLDVDDVRGELNQSGLLIGEPAEPAPWRHTAVVGKINDFDLWKQRGRGPFPTSRSGNKSAARSSSKAAGGTPTKSYDPVEWAEKKRIAIARAEKLKVERRKAKEAAARSEENGGEGERQRGESEEELLLMHDNIESRIKNIIVLLLFRYYCPYAISRISSSWSLVEAYLKGKGEVPTVDTDGSAVQWKWIGPGDSRENTNEDKLRPVSSLPVESVPTRSDSRAEVYAGQHQAVESLPASLAQKLDRRRDRLKERQQKAYASRILENRNAAPKESSRPLQPRASKSALGSTEEGKRGVAGGGKKADGKIRSLAMNVLGFSAHHRPGKGRHWSPQAPAPPTRKPPPPPPPPPRPVLPKREGISSASTVATNKGSRRDDDNGRKRKVKGVVQQREDPNRKLWILTEFLEDCVFYRNLVRIRAWERKAERHFDRAGERSLDDSQIENLDRLIFEEENLVRLHGLVLWKVRKRPLFEKEESIKLEYDVVSCVDENTITLHNCLYQADLKRPLISHLSSKFARVFDESADNEFVYKNSGSQEMVLNACRGGLSTMFMFGQTGSGKTHTMTSIESRAAKDIFQNIPEGSTVTVCFNEICGKHVFDLMAAKRTEVRLRDAGNNTVLLEGAVSVPVEDSEKLIDIIKQSHTRRKTETTGANDVSSRSHAVCRISIALPGVKAVGCLVLVDCAGTERRKDSFYHDKVRQQEGAEINASLHALKECIRYRMLRQPSEKESGSSSFVPFRGSALTRVLAEGFVREDALLHVMATVSPCATDIDHSISTLKAVSMLSSVDDSLKEVRQTELFPIVKKELPKHPKHWDEEEEAERVDRQSRRGFTGYLSEEVRLTKWMSTVCNDTSSLLAKLSAGSSSNGSFLGGFISSFLMILCAELGDKTFFIAAILSMRNSAAVVFAGAIAALATMTVLSAGLGLLLPALLSKKVTHYACIALFTYFGIRLLKDACDADDSAESGELAEVEMSVKKKNEEHDRDTVDEQGAQMEEGEATADNASPSLHWYSKENRAVLVQSFVMSFLAEWGDRSQISTIALASSKNPYGVMLGGILGHCICSGIAVIGGRLLASRISERQVAVAGGILFLVFALSSLLLGVEDSAPAVG</sequence>
<evidence type="ECO:0000313" key="10">
    <source>
        <dbReference type="EMBL" id="KAF4674305.1"/>
    </source>
</evidence>
<keyword evidence="5 8" id="KW-0472">Membrane</keyword>
<feature type="compositionally biased region" description="Basic and acidic residues" evidence="7">
    <location>
        <begin position="633"/>
        <end position="643"/>
    </location>
</feature>
<evidence type="ECO:0000256" key="2">
    <source>
        <dbReference type="ARBA" id="ARBA00009190"/>
    </source>
</evidence>
<dbReference type="Pfam" id="PF01169">
    <property type="entry name" value="GDT1"/>
    <property type="match status" value="2"/>
</dbReference>
<evidence type="ECO:0000256" key="4">
    <source>
        <dbReference type="ARBA" id="ARBA00022989"/>
    </source>
</evidence>
<dbReference type="GO" id="GO:0005794">
    <property type="term" value="C:Golgi apparatus"/>
    <property type="evidence" value="ECO:0007669"/>
    <property type="project" value="TreeGrafter"/>
</dbReference>
<feature type="region of interest" description="Disordered" evidence="7">
    <location>
        <begin position="1068"/>
        <end position="1100"/>
    </location>
</feature>
<feature type="transmembrane region" description="Helical" evidence="8">
    <location>
        <begin position="2104"/>
        <end position="2124"/>
    </location>
</feature>
<dbReference type="PANTHER" id="PTHR12608">
    <property type="entry name" value="TRANSMEMBRANE PROTEIN HTP-1 RELATED"/>
    <property type="match status" value="1"/>
</dbReference>
<keyword evidence="6" id="KW-0505">Motor protein</keyword>
<keyword evidence="4 8" id="KW-1133">Transmembrane helix</keyword>
<evidence type="ECO:0000256" key="6">
    <source>
        <dbReference type="PROSITE-ProRule" id="PRU00283"/>
    </source>
</evidence>
<comment type="similarity">
    <text evidence="6">Belongs to the TRAFAC class myosin-kinesin ATPase superfamily. Kinesin family.</text>
</comment>
<dbReference type="Proteomes" id="UP000591131">
    <property type="component" value="Unassembled WGS sequence"/>
</dbReference>
<dbReference type="Pfam" id="PF00225">
    <property type="entry name" value="Kinesin"/>
    <property type="match status" value="1"/>
</dbReference>
<dbReference type="GO" id="GO:0007018">
    <property type="term" value="P:microtubule-based movement"/>
    <property type="evidence" value="ECO:0007669"/>
    <property type="project" value="InterPro"/>
</dbReference>
<feature type="region of interest" description="Disordered" evidence="7">
    <location>
        <begin position="584"/>
        <end position="648"/>
    </location>
</feature>
<organism evidence="10 11">
    <name type="scientific">Perkinsus chesapeaki</name>
    <name type="common">Clam parasite</name>
    <name type="synonym">Perkinsus andrewsi</name>
    <dbReference type="NCBI Taxonomy" id="330153"/>
    <lineage>
        <taxon>Eukaryota</taxon>
        <taxon>Sar</taxon>
        <taxon>Alveolata</taxon>
        <taxon>Perkinsozoa</taxon>
        <taxon>Perkinsea</taxon>
        <taxon>Perkinsida</taxon>
        <taxon>Perkinsidae</taxon>
        <taxon>Perkinsus</taxon>
    </lineage>
</organism>
<dbReference type="OrthoDB" id="3176171at2759"/>
<dbReference type="Gene3D" id="3.40.850.10">
    <property type="entry name" value="Kinesin motor domain"/>
    <property type="match status" value="1"/>
</dbReference>
<feature type="transmembrane region" description="Helical" evidence="8">
    <location>
        <begin position="1892"/>
        <end position="1919"/>
    </location>
</feature>
<evidence type="ECO:0000259" key="9">
    <source>
        <dbReference type="PROSITE" id="PS50067"/>
    </source>
</evidence>
<feature type="binding site" evidence="6">
    <location>
        <begin position="1577"/>
        <end position="1584"/>
    </location>
    <ligand>
        <name>ATP</name>
        <dbReference type="ChEBI" id="CHEBI:30616"/>
    </ligand>
</feature>
<feature type="compositionally biased region" description="Low complexity" evidence="7">
    <location>
        <begin position="597"/>
        <end position="614"/>
    </location>
</feature>
<feature type="region of interest" description="Disordered" evidence="7">
    <location>
        <begin position="1992"/>
        <end position="2023"/>
    </location>
</feature>
<keyword evidence="3 8" id="KW-0812">Transmembrane</keyword>
<dbReference type="GO" id="GO:0032468">
    <property type="term" value="P:Golgi calcium ion homeostasis"/>
    <property type="evidence" value="ECO:0007669"/>
    <property type="project" value="TreeGrafter"/>
</dbReference>
<feature type="region of interest" description="Disordered" evidence="7">
    <location>
        <begin position="1270"/>
        <end position="1329"/>
    </location>
</feature>
<protein>
    <recommendedName>
        <fullName evidence="9">Kinesin motor domain-containing protein</fullName>
    </recommendedName>
</protein>
<feature type="region of interest" description="Disordered" evidence="7">
    <location>
        <begin position="1213"/>
        <end position="1250"/>
    </location>
</feature>
<dbReference type="GO" id="GO:0015085">
    <property type="term" value="F:calcium ion transmembrane transporter activity"/>
    <property type="evidence" value="ECO:0007669"/>
    <property type="project" value="TreeGrafter"/>
</dbReference>
<dbReference type="PROSITE" id="PS50067">
    <property type="entry name" value="KINESIN_MOTOR_2"/>
    <property type="match status" value="1"/>
</dbReference>
<comment type="caution">
    <text evidence="10">The sequence shown here is derived from an EMBL/GenBank/DDBJ whole genome shotgun (WGS) entry which is preliminary data.</text>
</comment>
<dbReference type="GO" id="GO:0003777">
    <property type="term" value="F:microtubule motor activity"/>
    <property type="evidence" value="ECO:0007669"/>
    <property type="project" value="InterPro"/>
</dbReference>
<dbReference type="GO" id="GO:0032472">
    <property type="term" value="P:Golgi calcium ion transport"/>
    <property type="evidence" value="ECO:0007669"/>
    <property type="project" value="TreeGrafter"/>
</dbReference>
<feature type="compositionally biased region" description="Pro residues" evidence="7">
    <location>
        <begin position="1358"/>
        <end position="1377"/>
    </location>
</feature>
<feature type="region of interest" description="Disordered" evidence="7">
    <location>
        <begin position="1127"/>
        <end position="1147"/>
    </location>
</feature>
<accession>A0A7J6MRU4</accession>
<dbReference type="GO" id="GO:0005384">
    <property type="term" value="F:manganese ion transmembrane transporter activity"/>
    <property type="evidence" value="ECO:0007669"/>
    <property type="project" value="TreeGrafter"/>
</dbReference>
<evidence type="ECO:0000256" key="1">
    <source>
        <dbReference type="ARBA" id="ARBA00004141"/>
    </source>
</evidence>
<feature type="region of interest" description="Disordered" evidence="7">
    <location>
        <begin position="1344"/>
        <end position="1412"/>
    </location>
</feature>
<dbReference type="SMART" id="SM00129">
    <property type="entry name" value="KISc"/>
    <property type="match status" value="1"/>
</dbReference>
<gene>
    <name evidence="10" type="ORF">FOL47_009457</name>
</gene>
<dbReference type="EMBL" id="JAAPAO010000066">
    <property type="protein sequence ID" value="KAF4674305.1"/>
    <property type="molecule type" value="Genomic_DNA"/>
</dbReference>
<feature type="region of interest" description="Disordered" evidence="7">
    <location>
        <begin position="1"/>
        <end position="30"/>
    </location>
</feature>
<keyword evidence="11" id="KW-1185">Reference proteome</keyword>
<dbReference type="InterPro" id="IPR001752">
    <property type="entry name" value="Kinesin_motor_dom"/>
</dbReference>
<dbReference type="GO" id="GO:0016020">
    <property type="term" value="C:membrane"/>
    <property type="evidence" value="ECO:0007669"/>
    <property type="project" value="UniProtKB-SubCell"/>
</dbReference>
<keyword evidence="6" id="KW-0067">ATP-binding</keyword>
<dbReference type="GO" id="GO:0008017">
    <property type="term" value="F:microtubule binding"/>
    <property type="evidence" value="ECO:0007669"/>
    <property type="project" value="InterPro"/>
</dbReference>
<name>A0A7J6MRU4_PERCH</name>
<dbReference type="InterPro" id="IPR001727">
    <property type="entry name" value="GDT1-like"/>
</dbReference>
<dbReference type="InterPro" id="IPR027417">
    <property type="entry name" value="P-loop_NTPase"/>
</dbReference>
<evidence type="ECO:0000313" key="11">
    <source>
        <dbReference type="Proteomes" id="UP000591131"/>
    </source>
</evidence>
<feature type="domain" description="Kinesin motor" evidence="9">
    <location>
        <begin position="1484"/>
        <end position="1810"/>
    </location>
</feature>
<feature type="compositionally biased region" description="Basic and acidic residues" evidence="7">
    <location>
        <begin position="1270"/>
        <end position="1280"/>
    </location>
</feature>
<feature type="compositionally biased region" description="Basic and acidic residues" evidence="7">
    <location>
        <begin position="1995"/>
        <end position="2009"/>
    </location>
</feature>
<dbReference type="InterPro" id="IPR049555">
    <property type="entry name" value="GDT1-like_CS"/>
</dbReference>
<dbReference type="InterPro" id="IPR036961">
    <property type="entry name" value="Kinesin_motor_dom_sf"/>
</dbReference>
<evidence type="ECO:0000256" key="7">
    <source>
        <dbReference type="SAM" id="MobiDB-lite"/>
    </source>
</evidence>
<feature type="transmembrane region" description="Helical" evidence="8">
    <location>
        <begin position="1926"/>
        <end position="1950"/>
    </location>
</feature>
<reference evidence="10 11" key="1">
    <citation type="submission" date="2020-04" db="EMBL/GenBank/DDBJ databases">
        <title>Perkinsus chesapeaki whole genome sequence.</title>
        <authorList>
            <person name="Bogema D.R."/>
        </authorList>
    </citation>
    <scope>NUCLEOTIDE SEQUENCE [LARGE SCALE GENOMIC DNA]</scope>
    <source>
        <strain evidence="10">ATCC PRA-425</strain>
    </source>
</reference>
<dbReference type="PANTHER" id="PTHR12608:SF1">
    <property type="entry name" value="TRANSMEMBRANE PROTEIN 165"/>
    <property type="match status" value="1"/>
</dbReference>
<dbReference type="PRINTS" id="PR00380">
    <property type="entry name" value="KINESINHEAVY"/>
</dbReference>
<feature type="compositionally biased region" description="Basic residues" evidence="7">
    <location>
        <begin position="1344"/>
        <end position="1353"/>
    </location>
</feature>
<dbReference type="SUPFAM" id="SSF52540">
    <property type="entry name" value="P-loop containing nucleoside triphosphate hydrolases"/>
    <property type="match status" value="1"/>
</dbReference>
<comment type="similarity">
    <text evidence="2">Belongs to the GDT1 family.</text>
</comment>
<feature type="compositionally biased region" description="Low complexity" evidence="7">
    <location>
        <begin position="1077"/>
        <end position="1094"/>
    </location>
</feature>
<feature type="transmembrane region" description="Helical" evidence="8">
    <location>
        <begin position="2071"/>
        <end position="2092"/>
    </location>
</feature>
<evidence type="ECO:0000256" key="3">
    <source>
        <dbReference type="ARBA" id="ARBA00022692"/>
    </source>
</evidence>
<evidence type="ECO:0000256" key="8">
    <source>
        <dbReference type="SAM" id="Phobius"/>
    </source>
</evidence>
<keyword evidence="6" id="KW-0547">Nucleotide-binding</keyword>
<dbReference type="GO" id="GO:0005524">
    <property type="term" value="F:ATP binding"/>
    <property type="evidence" value="ECO:0007669"/>
    <property type="project" value="UniProtKB-UniRule"/>
</dbReference>
<dbReference type="PROSITE" id="PS01214">
    <property type="entry name" value="UPF0016"/>
    <property type="match status" value="1"/>
</dbReference>
<proteinExistence type="inferred from homology"/>
<comment type="subcellular location">
    <subcellularLocation>
        <location evidence="1">Membrane</location>
        <topology evidence="1">Multi-pass membrane protein</topology>
    </subcellularLocation>
</comment>